<organism evidence="2 3">
    <name type="scientific">Fervidobacterium thailandense</name>
    <dbReference type="NCBI Taxonomy" id="1008305"/>
    <lineage>
        <taxon>Bacteria</taxon>
        <taxon>Thermotogati</taxon>
        <taxon>Thermotogota</taxon>
        <taxon>Thermotogae</taxon>
        <taxon>Thermotogales</taxon>
        <taxon>Fervidobacteriaceae</taxon>
        <taxon>Fervidobacterium</taxon>
    </lineage>
</organism>
<evidence type="ECO:0000313" key="2">
    <source>
        <dbReference type="EMBL" id="ODN29785.1"/>
    </source>
</evidence>
<proteinExistence type="predicted"/>
<comment type="caution">
    <text evidence="2">The sequence shown here is derived from an EMBL/GenBank/DDBJ whole genome shotgun (WGS) entry which is preliminary data.</text>
</comment>
<keyword evidence="3" id="KW-1185">Reference proteome</keyword>
<dbReference type="PROSITE" id="PS51257">
    <property type="entry name" value="PROKAR_LIPOPROTEIN"/>
    <property type="match status" value="1"/>
</dbReference>
<gene>
    <name evidence="2" type="ORF">A4H02_08760</name>
</gene>
<accession>A0A1E3G0P0</accession>
<evidence type="ECO:0000256" key="1">
    <source>
        <dbReference type="SAM" id="Phobius"/>
    </source>
</evidence>
<dbReference type="OrthoDB" id="42205at2"/>
<name>A0A1E3G0P0_9BACT</name>
<dbReference type="InterPro" id="IPR013783">
    <property type="entry name" value="Ig-like_fold"/>
</dbReference>
<keyword evidence="1" id="KW-0472">Membrane</keyword>
<dbReference type="AlphaFoldDB" id="A0A1E3G0P0"/>
<protein>
    <recommendedName>
        <fullName evidence="4">Lipoprotein</fullName>
    </recommendedName>
</protein>
<sequence>MKKGVFVNVGLVFAILLLSMLTFSCMKLLNIQIPDGVYVVGDWNGWVPTERDRMEKEGDIYTFELPQESLNFFQSSAGKDFLVGKYKVIYKSGGRTIVTSDIYVWKDKIAGEKIKIYVDPSKMVNGQATGVGDSEKESGDWYIAGTFNNWKLEKMTYNPESGAYVLEKEVDLANATVEFKIARSTDWKPYELQYDGKSYNAGYGVNARYVAPKTGQVRLKFTFDPRFSILKCEVK</sequence>
<dbReference type="RefSeq" id="WP_083996717.1">
    <property type="nucleotide sequence ID" value="NZ_CP140110.1"/>
</dbReference>
<dbReference type="EMBL" id="LWAF01000019">
    <property type="protein sequence ID" value="ODN29785.1"/>
    <property type="molecule type" value="Genomic_DNA"/>
</dbReference>
<dbReference type="Gene3D" id="2.60.40.10">
    <property type="entry name" value="Immunoglobulins"/>
    <property type="match status" value="1"/>
</dbReference>
<feature type="transmembrane region" description="Helical" evidence="1">
    <location>
        <begin position="6"/>
        <end position="23"/>
    </location>
</feature>
<dbReference type="STRING" id="1008305.A4H02_08760"/>
<reference evidence="3" key="1">
    <citation type="submission" date="2016-04" db="EMBL/GenBank/DDBJ databases">
        <title>The genome sequence project of a novel Fervidobacterium isolate from a hot spring in Thailand.</title>
        <authorList>
            <person name="Gonzalez J.M."/>
            <person name="Cuecas A."/>
            <person name="Kanoksilapatham W."/>
        </authorList>
    </citation>
    <scope>NUCLEOTIDE SEQUENCE [LARGE SCALE GENOMIC DNA]</scope>
    <source>
        <strain evidence="3">FC2004</strain>
    </source>
</reference>
<evidence type="ECO:0000313" key="3">
    <source>
        <dbReference type="Proteomes" id="UP000094570"/>
    </source>
</evidence>
<keyword evidence="1" id="KW-0812">Transmembrane</keyword>
<dbReference type="Proteomes" id="UP000094570">
    <property type="component" value="Unassembled WGS sequence"/>
</dbReference>
<keyword evidence="1" id="KW-1133">Transmembrane helix</keyword>
<evidence type="ECO:0008006" key="4">
    <source>
        <dbReference type="Google" id="ProtNLM"/>
    </source>
</evidence>